<keyword evidence="4" id="KW-0808">Transferase</keyword>
<dbReference type="FunFam" id="3.30.565.10:FF:000006">
    <property type="entry name" value="Sensor histidine kinase WalK"/>
    <property type="match status" value="1"/>
</dbReference>
<keyword evidence="11" id="KW-1185">Reference proteome</keyword>
<dbReference type="Gene3D" id="3.30.565.10">
    <property type="entry name" value="Histidine kinase-like ATPase, C-terminal domain"/>
    <property type="match status" value="1"/>
</dbReference>
<dbReference type="CDD" id="cd00082">
    <property type="entry name" value="HisKA"/>
    <property type="match status" value="1"/>
</dbReference>
<dbReference type="Pfam" id="PF00072">
    <property type="entry name" value="Response_reg"/>
    <property type="match status" value="1"/>
</dbReference>
<comment type="catalytic activity">
    <reaction evidence="1">
        <text>ATP + protein L-histidine = ADP + protein N-phospho-L-histidine.</text>
        <dbReference type="EC" id="2.7.13.3"/>
    </reaction>
</comment>
<evidence type="ECO:0000256" key="5">
    <source>
        <dbReference type="ARBA" id="ARBA00022777"/>
    </source>
</evidence>
<dbReference type="SMART" id="SM00387">
    <property type="entry name" value="HATPase_c"/>
    <property type="match status" value="1"/>
</dbReference>
<proteinExistence type="predicted"/>
<dbReference type="PANTHER" id="PTHR43711">
    <property type="entry name" value="TWO-COMPONENT HISTIDINE KINASE"/>
    <property type="match status" value="1"/>
</dbReference>
<protein>
    <recommendedName>
        <fullName evidence="2">histidine kinase</fullName>
        <ecNumber evidence="2">2.7.13.3</ecNumber>
    </recommendedName>
</protein>
<evidence type="ECO:0000256" key="4">
    <source>
        <dbReference type="ARBA" id="ARBA00022679"/>
    </source>
</evidence>
<evidence type="ECO:0000256" key="1">
    <source>
        <dbReference type="ARBA" id="ARBA00000085"/>
    </source>
</evidence>
<dbReference type="PROSITE" id="PS50110">
    <property type="entry name" value="RESPONSE_REGULATORY"/>
    <property type="match status" value="1"/>
</dbReference>
<dbReference type="InterPro" id="IPR036890">
    <property type="entry name" value="HATPase_C_sf"/>
</dbReference>
<organism evidence="10 11">
    <name type="scientific">Oxynema aestuarii AP17</name>
    <dbReference type="NCBI Taxonomy" id="2064643"/>
    <lineage>
        <taxon>Bacteria</taxon>
        <taxon>Bacillati</taxon>
        <taxon>Cyanobacteriota</taxon>
        <taxon>Cyanophyceae</taxon>
        <taxon>Oscillatoriophycideae</taxon>
        <taxon>Oscillatoriales</taxon>
        <taxon>Oscillatoriaceae</taxon>
        <taxon>Oxynema</taxon>
        <taxon>Oxynema aestuarii</taxon>
    </lineage>
</organism>
<dbReference type="SMART" id="SM00448">
    <property type="entry name" value="REC"/>
    <property type="match status" value="1"/>
</dbReference>
<dbReference type="InterPro" id="IPR005467">
    <property type="entry name" value="His_kinase_dom"/>
</dbReference>
<evidence type="ECO:0000259" key="9">
    <source>
        <dbReference type="PROSITE" id="PS50110"/>
    </source>
</evidence>
<dbReference type="SUPFAM" id="SSF52172">
    <property type="entry name" value="CheY-like"/>
    <property type="match status" value="1"/>
</dbReference>
<feature type="domain" description="Histidine kinase" evidence="8">
    <location>
        <begin position="156"/>
        <end position="372"/>
    </location>
</feature>
<evidence type="ECO:0000259" key="8">
    <source>
        <dbReference type="PROSITE" id="PS50109"/>
    </source>
</evidence>
<dbReference type="Pfam" id="PF00512">
    <property type="entry name" value="HisKA"/>
    <property type="match status" value="1"/>
</dbReference>
<dbReference type="CDD" id="cd00075">
    <property type="entry name" value="HATPase"/>
    <property type="match status" value="1"/>
</dbReference>
<evidence type="ECO:0000313" key="10">
    <source>
        <dbReference type="EMBL" id="QIZ72325.1"/>
    </source>
</evidence>
<evidence type="ECO:0000313" key="11">
    <source>
        <dbReference type="Proteomes" id="UP000500857"/>
    </source>
</evidence>
<dbReference type="InterPro" id="IPR001789">
    <property type="entry name" value="Sig_transdc_resp-reg_receiver"/>
</dbReference>
<dbReference type="InterPro" id="IPR003594">
    <property type="entry name" value="HATPase_dom"/>
</dbReference>
<dbReference type="PANTHER" id="PTHR43711:SF26">
    <property type="entry name" value="SENSOR HISTIDINE KINASE RCSC"/>
    <property type="match status" value="1"/>
</dbReference>
<sequence length="374" mass="41968">MSSIKILIVEDEAIVGEDIASHLESMGYEPIDIVGSGEEAINMATHTKPDLILMDIMLQGQIDGIETANRIQSLFPVPIVYLTAYADEKTLKRAKITHPFGYIIKPFTPQELKVTIEISLSRFQAESDIKQALVAAENERRQAEENSHLKSQYISMAAHDFRNPLTTIKTSVALLKYYSDRLSDDKKEKQIDMIESATKSLNELLEDVLTLSRTEESQLSLELTPVDISIFCESILEPLRMAVGDRYNLTFSCDLDISMIYLDAKLMWHVLNNLLSNAIKYSPDGGAVDLSVFQDKSYICFQVRDRGIGIDKGELEHLFQPFHRARNVGNIPGTGLGLAIVKRSVDLHEGRIEVNSELGSGTVFNIYIPCRRVE</sequence>
<gene>
    <name evidence="10" type="ORF">HCG48_18525</name>
</gene>
<dbReference type="InterPro" id="IPR050736">
    <property type="entry name" value="Sensor_HK_Regulatory"/>
</dbReference>
<dbReference type="InterPro" id="IPR011006">
    <property type="entry name" value="CheY-like_superfamily"/>
</dbReference>
<feature type="domain" description="Response regulatory" evidence="9">
    <location>
        <begin position="5"/>
        <end position="120"/>
    </location>
</feature>
<keyword evidence="6" id="KW-0902">Two-component regulatory system</keyword>
<dbReference type="InterPro" id="IPR004358">
    <property type="entry name" value="Sig_transdc_His_kin-like_C"/>
</dbReference>
<reference evidence="10 11" key="1">
    <citation type="submission" date="2020-04" db="EMBL/GenBank/DDBJ databases">
        <authorList>
            <person name="Basu S."/>
            <person name="Maruthanayagam V."/>
            <person name="Chakraborty S."/>
            <person name="Pramanik A."/>
            <person name="Mukherjee J."/>
            <person name="Brink B."/>
        </authorList>
    </citation>
    <scope>NUCLEOTIDE SEQUENCE [LARGE SCALE GENOMIC DNA]</scope>
    <source>
        <strain evidence="10 11">AP17</strain>
    </source>
</reference>
<evidence type="ECO:0000256" key="6">
    <source>
        <dbReference type="ARBA" id="ARBA00023012"/>
    </source>
</evidence>
<accession>A0A6H1U0Z5</accession>
<dbReference type="RefSeq" id="WP_168570474.1">
    <property type="nucleotide sequence ID" value="NZ_CP051167.1"/>
</dbReference>
<evidence type="ECO:0000256" key="2">
    <source>
        <dbReference type="ARBA" id="ARBA00012438"/>
    </source>
</evidence>
<dbReference type="Proteomes" id="UP000500857">
    <property type="component" value="Chromosome"/>
</dbReference>
<evidence type="ECO:0000256" key="7">
    <source>
        <dbReference type="PROSITE-ProRule" id="PRU00169"/>
    </source>
</evidence>
<dbReference type="SUPFAM" id="SSF47384">
    <property type="entry name" value="Homodimeric domain of signal transducing histidine kinase"/>
    <property type="match status" value="1"/>
</dbReference>
<dbReference type="KEGG" id="oxy:HCG48_18525"/>
<dbReference type="PROSITE" id="PS50109">
    <property type="entry name" value="HIS_KIN"/>
    <property type="match status" value="1"/>
</dbReference>
<dbReference type="Gene3D" id="1.10.287.130">
    <property type="match status" value="1"/>
</dbReference>
<evidence type="ECO:0000256" key="3">
    <source>
        <dbReference type="ARBA" id="ARBA00022553"/>
    </source>
</evidence>
<dbReference type="SMART" id="SM00388">
    <property type="entry name" value="HisKA"/>
    <property type="match status" value="1"/>
</dbReference>
<dbReference type="InterPro" id="IPR036097">
    <property type="entry name" value="HisK_dim/P_sf"/>
</dbReference>
<dbReference type="AlphaFoldDB" id="A0A6H1U0Z5"/>
<name>A0A6H1U0Z5_9CYAN</name>
<dbReference type="EC" id="2.7.13.3" evidence="2"/>
<dbReference type="PRINTS" id="PR00344">
    <property type="entry name" value="BCTRLSENSOR"/>
</dbReference>
<dbReference type="GO" id="GO:0000155">
    <property type="term" value="F:phosphorelay sensor kinase activity"/>
    <property type="evidence" value="ECO:0007669"/>
    <property type="project" value="InterPro"/>
</dbReference>
<dbReference type="SUPFAM" id="SSF55874">
    <property type="entry name" value="ATPase domain of HSP90 chaperone/DNA topoisomerase II/histidine kinase"/>
    <property type="match status" value="1"/>
</dbReference>
<feature type="modified residue" description="4-aspartylphosphate" evidence="7">
    <location>
        <position position="55"/>
    </location>
</feature>
<dbReference type="EMBL" id="CP051167">
    <property type="protein sequence ID" value="QIZ72325.1"/>
    <property type="molecule type" value="Genomic_DNA"/>
</dbReference>
<keyword evidence="3 7" id="KW-0597">Phosphoprotein</keyword>
<dbReference type="Gene3D" id="3.40.50.2300">
    <property type="match status" value="1"/>
</dbReference>
<dbReference type="CDD" id="cd17534">
    <property type="entry name" value="REC_DC-like"/>
    <property type="match status" value="1"/>
</dbReference>
<dbReference type="Pfam" id="PF02518">
    <property type="entry name" value="HATPase_c"/>
    <property type="match status" value="1"/>
</dbReference>
<dbReference type="InterPro" id="IPR003661">
    <property type="entry name" value="HisK_dim/P_dom"/>
</dbReference>
<keyword evidence="5 10" id="KW-0418">Kinase</keyword>